<evidence type="ECO:0000313" key="2">
    <source>
        <dbReference type="EMBL" id="SDZ38245.1"/>
    </source>
</evidence>
<accession>A0A1H3SKZ6</accession>
<organism evidence="2 3">
    <name type="scientific">Delftia lacustris</name>
    <dbReference type="NCBI Taxonomy" id="558537"/>
    <lineage>
        <taxon>Bacteria</taxon>
        <taxon>Pseudomonadati</taxon>
        <taxon>Pseudomonadota</taxon>
        <taxon>Betaproteobacteria</taxon>
        <taxon>Burkholderiales</taxon>
        <taxon>Comamonadaceae</taxon>
        <taxon>Delftia</taxon>
    </lineage>
</organism>
<dbReference type="EMBL" id="FNPE01000021">
    <property type="protein sequence ID" value="SDZ38245.1"/>
    <property type="molecule type" value="Genomic_DNA"/>
</dbReference>
<reference evidence="2 3" key="1">
    <citation type="submission" date="2016-10" db="EMBL/GenBank/DDBJ databases">
        <authorList>
            <person name="de Groot N.N."/>
        </authorList>
    </citation>
    <scope>NUCLEOTIDE SEQUENCE [LARGE SCALE GENOMIC DNA]</scope>
    <source>
        <strain evidence="2 3">LMG 24775</strain>
    </source>
</reference>
<feature type="region of interest" description="Disordered" evidence="1">
    <location>
        <begin position="1"/>
        <end position="24"/>
    </location>
</feature>
<sequence length="76" mass="8688">MTAMHSPRAVPGIPADPVLHDRPVPLRMTASERERHARYASRESRSASNFALKLYRMGMQQYEQQMPPLPQADQAR</sequence>
<gene>
    <name evidence="2" type="ORF">SAMN05421547_1219</name>
</gene>
<dbReference type="AlphaFoldDB" id="A0A1H3SKZ6"/>
<name>A0A1H3SKZ6_9BURK</name>
<protein>
    <submittedName>
        <fullName evidence="2">Uncharacterized protein</fullName>
    </submittedName>
</protein>
<dbReference type="Proteomes" id="UP000183417">
    <property type="component" value="Unassembled WGS sequence"/>
</dbReference>
<evidence type="ECO:0000256" key="1">
    <source>
        <dbReference type="SAM" id="MobiDB-lite"/>
    </source>
</evidence>
<evidence type="ECO:0000313" key="3">
    <source>
        <dbReference type="Proteomes" id="UP000183417"/>
    </source>
</evidence>
<proteinExistence type="predicted"/>